<keyword evidence="6 13" id="KW-1133">Transmembrane helix</keyword>
<evidence type="ECO:0000256" key="1">
    <source>
        <dbReference type="ARBA" id="ARBA00004141"/>
    </source>
</evidence>
<evidence type="ECO:0000256" key="2">
    <source>
        <dbReference type="ARBA" id="ARBA00010441"/>
    </source>
</evidence>
<dbReference type="Pfam" id="PF01066">
    <property type="entry name" value="CDP-OH_P_transf"/>
    <property type="match status" value="1"/>
</dbReference>
<keyword evidence="10" id="KW-1208">Phospholipid metabolism</keyword>
<evidence type="ECO:0000256" key="4">
    <source>
        <dbReference type="ARBA" id="ARBA00022679"/>
    </source>
</evidence>
<keyword evidence="9" id="KW-0594">Phospholipid biosynthesis</keyword>
<dbReference type="InterPro" id="IPR043130">
    <property type="entry name" value="CDP-OH_PTrfase_TM_dom"/>
</dbReference>
<keyword evidence="4 12" id="KW-0808">Transferase</keyword>
<dbReference type="InterPro" id="IPR050324">
    <property type="entry name" value="CDP-alcohol_PTase-I"/>
</dbReference>
<evidence type="ECO:0000256" key="12">
    <source>
        <dbReference type="RuleBase" id="RU003750"/>
    </source>
</evidence>
<organism evidence="14 15">
    <name type="scientific">candidate division WOR-1 bacterium RIFOXYC2_FULL_46_14</name>
    <dbReference type="NCBI Taxonomy" id="1802587"/>
    <lineage>
        <taxon>Bacteria</taxon>
        <taxon>Bacillati</taxon>
        <taxon>Saganbacteria</taxon>
    </lineage>
</organism>
<feature type="transmembrane region" description="Helical" evidence="13">
    <location>
        <begin position="12"/>
        <end position="35"/>
    </location>
</feature>
<evidence type="ECO:0000256" key="9">
    <source>
        <dbReference type="ARBA" id="ARBA00023209"/>
    </source>
</evidence>
<dbReference type="Proteomes" id="UP000179242">
    <property type="component" value="Unassembled WGS sequence"/>
</dbReference>
<keyword evidence="5 13" id="KW-0812">Transmembrane</keyword>
<evidence type="ECO:0000256" key="11">
    <source>
        <dbReference type="NCBIfam" id="TIGR00560"/>
    </source>
</evidence>
<dbReference type="PANTHER" id="PTHR14269">
    <property type="entry name" value="CDP-DIACYLGLYCEROL--GLYCEROL-3-PHOSPHATE 3-PHOSPHATIDYLTRANSFERASE-RELATED"/>
    <property type="match status" value="1"/>
</dbReference>
<dbReference type="AlphaFoldDB" id="A0A1F4U6C8"/>
<name>A0A1F4U6C8_UNCSA</name>
<comment type="caution">
    <text evidence="14">The sequence shown here is derived from an EMBL/GenBank/DDBJ whole genome shotgun (WGS) entry which is preliminary data.</text>
</comment>
<evidence type="ECO:0000256" key="6">
    <source>
        <dbReference type="ARBA" id="ARBA00022989"/>
    </source>
</evidence>
<dbReference type="PROSITE" id="PS00379">
    <property type="entry name" value="CDP_ALCOHOL_P_TRANSF"/>
    <property type="match status" value="1"/>
</dbReference>
<dbReference type="PANTHER" id="PTHR14269:SF62">
    <property type="entry name" value="CDP-DIACYLGLYCEROL--GLYCEROL-3-PHOSPHATE 3-PHOSPHATIDYLTRANSFERASE 1, CHLOROPLASTIC"/>
    <property type="match status" value="1"/>
</dbReference>
<sequence>MIPNAITLLRILLIPPIVALLLCGKPLWALVLFLLSAATDAIDGYLARRLKQTSEVGKFLDPLADKLLVISILVVLIELGKVSSIPVLIIIAREFWISGIRIARKESLPASRSAKIKTVLQIAAAGMLIAGIPYGTEMLWLAVFAGIVSGIEYARV</sequence>
<dbReference type="NCBIfam" id="TIGR00560">
    <property type="entry name" value="pgsA"/>
    <property type="match status" value="1"/>
</dbReference>
<evidence type="ECO:0000256" key="10">
    <source>
        <dbReference type="ARBA" id="ARBA00023264"/>
    </source>
</evidence>
<evidence type="ECO:0000256" key="5">
    <source>
        <dbReference type="ARBA" id="ARBA00022692"/>
    </source>
</evidence>
<feature type="transmembrane region" description="Helical" evidence="13">
    <location>
        <begin position="67"/>
        <end position="93"/>
    </location>
</feature>
<dbReference type="GO" id="GO:0046474">
    <property type="term" value="P:glycerophospholipid biosynthetic process"/>
    <property type="evidence" value="ECO:0007669"/>
    <property type="project" value="TreeGrafter"/>
</dbReference>
<evidence type="ECO:0000313" key="14">
    <source>
        <dbReference type="EMBL" id="OGC39843.1"/>
    </source>
</evidence>
<dbReference type="GO" id="GO:0016020">
    <property type="term" value="C:membrane"/>
    <property type="evidence" value="ECO:0007669"/>
    <property type="project" value="UniProtKB-SubCell"/>
</dbReference>
<gene>
    <name evidence="14" type="ORF">A2438_04920</name>
</gene>
<evidence type="ECO:0000256" key="7">
    <source>
        <dbReference type="ARBA" id="ARBA00023098"/>
    </source>
</evidence>
<evidence type="ECO:0000256" key="8">
    <source>
        <dbReference type="ARBA" id="ARBA00023136"/>
    </source>
</evidence>
<dbReference type="InterPro" id="IPR004570">
    <property type="entry name" value="Phosphatidylglycerol_P_synth"/>
</dbReference>
<reference evidence="14 15" key="1">
    <citation type="journal article" date="2016" name="Nat. Commun.">
        <title>Thousands of microbial genomes shed light on interconnected biogeochemical processes in an aquifer system.</title>
        <authorList>
            <person name="Anantharaman K."/>
            <person name="Brown C.T."/>
            <person name="Hug L.A."/>
            <person name="Sharon I."/>
            <person name="Castelle C.J."/>
            <person name="Probst A.J."/>
            <person name="Thomas B.C."/>
            <person name="Singh A."/>
            <person name="Wilkins M.J."/>
            <person name="Karaoz U."/>
            <person name="Brodie E.L."/>
            <person name="Williams K.H."/>
            <person name="Hubbard S.S."/>
            <person name="Banfield J.F."/>
        </authorList>
    </citation>
    <scope>NUCLEOTIDE SEQUENCE [LARGE SCALE GENOMIC DNA]</scope>
</reference>
<dbReference type="InterPro" id="IPR048254">
    <property type="entry name" value="CDP_ALCOHOL_P_TRANSF_CS"/>
</dbReference>
<protein>
    <recommendedName>
        <fullName evidence="11">CDP-diacylglycerol--glycerol-3-phosphate 3-phosphatidyltransferase</fullName>
        <ecNumber evidence="11">2.7.8.5</ecNumber>
    </recommendedName>
</protein>
<comment type="subcellular location">
    <subcellularLocation>
        <location evidence="1">Membrane</location>
        <topology evidence="1">Multi-pass membrane protein</topology>
    </subcellularLocation>
</comment>
<evidence type="ECO:0000256" key="13">
    <source>
        <dbReference type="SAM" id="Phobius"/>
    </source>
</evidence>
<dbReference type="GO" id="GO:0008444">
    <property type="term" value="F:CDP-diacylglycerol-glycerol-3-phosphate 3-phosphatidyltransferase activity"/>
    <property type="evidence" value="ECO:0007669"/>
    <property type="project" value="UniProtKB-UniRule"/>
</dbReference>
<evidence type="ECO:0000256" key="3">
    <source>
        <dbReference type="ARBA" id="ARBA00022516"/>
    </source>
</evidence>
<keyword evidence="8 13" id="KW-0472">Membrane</keyword>
<dbReference type="InterPro" id="IPR000462">
    <property type="entry name" value="CDP-OH_P_trans"/>
</dbReference>
<dbReference type="EMBL" id="MEUJ01000005">
    <property type="protein sequence ID" value="OGC39843.1"/>
    <property type="molecule type" value="Genomic_DNA"/>
</dbReference>
<dbReference type="PIRSF" id="PIRSF000847">
    <property type="entry name" value="Phos_ph_gly_syn"/>
    <property type="match status" value="1"/>
</dbReference>
<dbReference type="EC" id="2.7.8.5" evidence="11"/>
<keyword evidence="3" id="KW-0444">Lipid biosynthesis</keyword>
<accession>A0A1F4U6C8</accession>
<comment type="similarity">
    <text evidence="2 12">Belongs to the CDP-alcohol phosphatidyltransferase class-I family.</text>
</comment>
<evidence type="ECO:0000313" key="15">
    <source>
        <dbReference type="Proteomes" id="UP000179242"/>
    </source>
</evidence>
<keyword evidence="7" id="KW-0443">Lipid metabolism</keyword>
<dbReference type="Gene3D" id="1.20.120.1760">
    <property type="match status" value="1"/>
</dbReference>
<proteinExistence type="inferred from homology"/>